<evidence type="ECO:0000256" key="3">
    <source>
        <dbReference type="ARBA" id="ARBA00022801"/>
    </source>
</evidence>
<comment type="catalytic activity">
    <reaction evidence="1">
        <text>3-hydroxy-2-methylpropanoyl-CoA + H2O = 3-hydroxy-2-methylpropanoate + CoA + H(+)</text>
        <dbReference type="Rhea" id="RHEA:20888"/>
        <dbReference type="ChEBI" id="CHEBI:11805"/>
        <dbReference type="ChEBI" id="CHEBI:15377"/>
        <dbReference type="ChEBI" id="CHEBI:15378"/>
        <dbReference type="ChEBI" id="CHEBI:57287"/>
        <dbReference type="ChEBI" id="CHEBI:57340"/>
        <dbReference type="EC" id="3.1.2.4"/>
    </reaction>
</comment>
<dbReference type="GO" id="GO:0006574">
    <property type="term" value="P:L-valine catabolic process"/>
    <property type="evidence" value="ECO:0007669"/>
    <property type="project" value="TreeGrafter"/>
</dbReference>
<dbReference type="Proteomes" id="UP000769528">
    <property type="component" value="Unassembled WGS sequence"/>
</dbReference>
<dbReference type="InterPro" id="IPR029045">
    <property type="entry name" value="ClpP/crotonase-like_dom_sf"/>
</dbReference>
<evidence type="ECO:0000256" key="1">
    <source>
        <dbReference type="ARBA" id="ARBA00001709"/>
    </source>
</evidence>
<evidence type="ECO:0000313" key="6">
    <source>
        <dbReference type="Proteomes" id="UP000769528"/>
    </source>
</evidence>
<organism evidence="5 6">
    <name type="scientific">Wickerhamomyces mucosus</name>
    <dbReference type="NCBI Taxonomy" id="1378264"/>
    <lineage>
        <taxon>Eukaryota</taxon>
        <taxon>Fungi</taxon>
        <taxon>Dikarya</taxon>
        <taxon>Ascomycota</taxon>
        <taxon>Saccharomycotina</taxon>
        <taxon>Saccharomycetes</taxon>
        <taxon>Phaffomycetales</taxon>
        <taxon>Wickerhamomycetaceae</taxon>
        <taxon>Wickerhamomyces</taxon>
    </lineage>
</organism>
<name>A0A9P8PKX4_9ASCO</name>
<protein>
    <recommendedName>
        <fullName evidence="2">3-hydroxyisobutyryl-CoA hydrolase</fullName>
        <ecNumber evidence="2">3.1.2.4</ecNumber>
    </recommendedName>
</protein>
<proteinExistence type="predicted"/>
<dbReference type="GO" id="GO:0005739">
    <property type="term" value="C:mitochondrion"/>
    <property type="evidence" value="ECO:0007669"/>
    <property type="project" value="TreeGrafter"/>
</dbReference>
<dbReference type="InterPro" id="IPR032259">
    <property type="entry name" value="HIBYL-CoA-H"/>
</dbReference>
<evidence type="ECO:0000313" key="5">
    <source>
        <dbReference type="EMBL" id="KAH3674188.1"/>
    </source>
</evidence>
<dbReference type="Gene3D" id="3.90.226.10">
    <property type="entry name" value="2-enoyl-CoA Hydratase, Chain A, domain 1"/>
    <property type="match status" value="1"/>
</dbReference>
<keyword evidence="3" id="KW-0378">Hydrolase</keyword>
<dbReference type="Pfam" id="PF16113">
    <property type="entry name" value="ECH_2"/>
    <property type="match status" value="1"/>
</dbReference>
<dbReference type="EMBL" id="JAEUBF010000905">
    <property type="protein sequence ID" value="KAH3674188.1"/>
    <property type="molecule type" value="Genomic_DNA"/>
</dbReference>
<feature type="domain" description="Enoyl-CoA hydratase/isomerase" evidence="4">
    <location>
        <begin position="28"/>
        <end position="362"/>
    </location>
</feature>
<reference evidence="5" key="2">
    <citation type="submission" date="2021-01" db="EMBL/GenBank/DDBJ databases">
        <authorList>
            <person name="Schikora-Tamarit M.A."/>
        </authorList>
    </citation>
    <scope>NUCLEOTIDE SEQUENCE</scope>
    <source>
        <strain evidence="5">CBS6341</strain>
    </source>
</reference>
<comment type="caution">
    <text evidence="5">The sequence shown here is derived from an EMBL/GenBank/DDBJ whole genome shotgun (WGS) entry which is preliminary data.</text>
</comment>
<dbReference type="InterPro" id="IPR045004">
    <property type="entry name" value="ECH_dom"/>
</dbReference>
<dbReference type="SUPFAM" id="SSF52096">
    <property type="entry name" value="ClpP/crotonase"/>
    <property type="match status" value="1"/>
</dbReference>
<evidence type="ECO:0000256" key="2">
    <source>
        <dbReference type="ARBA" id="ARBA00011915"/>
    </source>
</evidence>
<keyword evidence="6" id="KW-1185">Reference proteome</keyword>
<accession>A0A9P8PKX4</accession>
<dbReference type="AlphaFoldDB" id="A0A9P8PKX4"/>
<dbReference type="OrthoDB" id="1737613at2759"/>
<dbReference type="NCBIfam" id="NF004127">
    <property type="entry name" value="PRK05617.1"/>
    <property type="match status" value="1"/>
</dbReference>
<evidence type="ECO:0000259" key="4">
    <source>
        <dbReference type="Pfam" id="PF16113"/>
    </source>
</evidence>
<dbReference type="CDD" id="cd06558">
    <property type="entry name" value="crotonase-like"/>
    <property type="match status" value="1"/>
</dbReference>
<reference evidence="5" key="1">
    <citation type="journal article" date="2021" name="Open Biol.">
        <title>Shared evolutionary footprints suggest mitochondrial oxidative damage underlies multiple complex I losses in fungi.</title>
        <authorList>
            <person name="Schikora-Tamarit M.A."/>
            <person name="Marcet-Houben M."/>
            <person name="Nosek J."/>
            <person name="Gabaldon T."/>
        </authorList>
    </citation>
    <scope>NUCLEOTIDE SEQUENCE</scope>
    <source>
        <strain evidence="5">CBS6341</strain>
    </source>
</reference>
<dbReference type="GO" id="GO:0003860">
    <property type="term" value="F:3-hydroxyisobutyryl-CoA hydrolase activity"/>
    <property type="evidence" value="ECO:0007669"/>
    <property type="project" value="UniProtKB-EC"/>
</dbReference>
<gene>
    <name evidence="5" type="ORF">WICMUC_003430</name>
</gene>
<dbReference type="PANTHER" id="PTHR43176:SF3">
    <property type="entry name" value="3-HYDROXYISOBUTYRYL-COA HYDROLASE, MITOCHONDRIAL"/>
    <property type="match status" value="1"/>
</dbReference>
<dbReference type="EC" id="3.1.2.4" evidence="2"/>
<sequence length="447" mass="50603">MALSTASSSSIKKIDPDDVLFNNINSTKIITLNRPSKLNSLNWSMIAKLKQRLADYSKRENLTKLVIQKSNGRAFCAGGDVASCAINNTSGNIDDSISLFKEEYSLDYLLATYPKPIVSFQNGITMGGGVGLSIHTPFRIATENTRFAMPEMDIGFFPDVGTSFALNKVVPSSFGWYLALTGENLNGWDNYYIGLSTHFIKAEKLNSLEDSLVQLELSGDEGDYDKVNNLLESFSEPLPAGYKFKFSIDQLKLIERIFNEDSTLEQIFEDLSKEGSDFALATLATLNKKSPLSLKVALTVLQRGSRSDIKEALSRELTAASEFMRDSDFNEGVSSKLIKKSKNLPQWKYKSSEQVTNKEILRFVRINPKLNLEKHFNITFNQYPWNYGLPRFDEIKTLIDQKLSKREIIRFLETHKIYKKKVGLKHHLDLVLQLKTELSGEKLKWKI</sequence>
<dbReference type="PANTHER" id="PTHR43176">
    <property type="entry name" value="3-HYDROXYISOBUTYRYL-COA HYDROLASE-RELATED"/>
    <property type="match status" value="1"/>
</dbReference>